<evidence type="ECO:0000313" key="2">
    <source>
        <dbReference type="EMBL" id="KAL0860220.1"/>
    </source>
</evidence>
<dbReference type="Pfam" id="PF12259">
    <property type="entry name" value="Baculo_F"/>
    <property type="match status" value="1"/>
</dbReference>
<reference evidence="2 3" key="1">
    <citation type="submission" date="2024-06" db="EMBL/GenBank/DDBJ databases">
        <title>A chromosome-level genome assembly of beet webworm, Loxostege sticticalis.</title>
        <authorList>
            <person name="Zhang Y."/>
        </authorList>
    </citation>
    <scope>NUCLEOTIDE SEQUENCE [LARGE SCALE GENOMIC DNA]</scope>
    <source>
        <strain evidence="2">AQ026</strain>
        <tissue evidence="2">Whole body</tissue>
    </source>
</reference>
<name>A0ABR3H6K4_LOXSC</name>
<dbReference type="Proteomes" id="UP001549920">
    <property type="component" value="Unassembled WGS sequence"/>
</dbReference>
<keyword evidence="1" id="KW-0472">Membrane</keyword>
<feature type="transmembrane region" description="Helical" evidence="1">
    <location>
        <begin position="549"/>
        <end position="567"/>
    </location>
</feature>
<keyword evidence="1" id="KW-0812">Transmembrane</keyword>
<evidence type="ECO:0000313" key="3">
    <source>
        <dbReference type="Proteomes" id="UP001549920"/>
    </source>
</evidence>
<accession>A0ABR3H6K4</accession>
<gene>
    <name evidence="2" type="ORF">ABMA27_010527</name>
</gene>
<evidence type="ECO:0008006" key="4">
    <source>
        <dbReference type="Google" id="ProtNLM"/>
    </source>
</evidence>
<dbReference type="InterPro" id="IPR022048">
    <property type="entry name" value="Envelope_fusion-like"/>
</dbReference>
<protein>
    <recommendedName>
        <fullName evidence="4">Envelope fusion protein</fullName>
    </recommendedName>
</protein>
<proteinExistence type="predicted"/>
<evidence type="ECO:0000256" key="1">
    <source>
        <dbReference type="SAM" id="Phobius"/>
    </source>
</evidence>
<sequence length="659" mass="75436">MKPKIITLITNTQRLRLLLRRIAHSPGIHYDPITNIYFYNDYWKIITHIDIVSIEPHLDNIENSIRKVLDICIKSELNHFIQCKDIVSPIEILLQANYIKLNSLSHIISTDSSNSRFKRSLEFGGEILKFFFGTLDADDARKYEAAIEASQKSETELFHLIKDNIHIVKSTINSFNSTISRLSKNEFRLNNQIDKLNEILSQSAKNNNELLLISKINNLVNIIEGSSLTISYFLESVLNSILFSKANILHPSVITPTNLLNELSKHNHLINKRLDFPVPLNIETIHTIIDVSTLTSYYYNKRIVFIIQVPLISSIKYSVYKLIPLPTPPDQNNPNTFALIHPTKSYLAITDDRLNYALLDDLRDCSKISNDHYICPLLTIYSTNSNPSCETKLLTEVVMSLPNECNSNLLHGQIDIWQKLHGNEWIFVQSRTNKLTIKCNNDIKDYAILGTGLLKLSNDCIGYSKTLQFIPSTMSTFTFTNQFIIDFDITKDDCCKREILNKTIPLLSPLSLSNIDLDSLKHASHQLDGLENELNNFQSESHFIKYGSYYSGFTYFLITCIFLYLSYKLYNCICKRNKHNASSCCIQIFNQCHNEKTVRKTTSNSIELTDVADEIDDKISITSLPALSEGRRLNLNKSYDTIQKVINVNQSSSSRNLNF</sequence>
<keyword evidence="3" id="KW-1185">Reference proteome</keyword>
<keyword evidence="1" id="KW-1133">Transmembrane helix</keyword>
<organism evidence="2 3">
    <name type="scientific">Loxostege sticticalis</name>
    <name type="common">Beet webworm moth</name>
    <dbReference type="NCBI Taxonomy" id="481309"/>
    <lineage>
        <taxon>Eukaryota</taxon>
        <taxon>Metazoa</taxon>
        <taxon>Ecdysozoa</taxon>
        <taxon>Arthropoda</taxon>
        <taxon>Hexapoda</taxon>
        <taxon>Insecta</taxon>
        <taxon>Pterygota</taxon>
        <taxon>Neoptera</taxon>
        <taxon>Endopterygota</taxon>
        <taxon>Lepidoptera</taxon>
        <taxon>Glossata</taxon>
        <taxon>Ditrysia</taxon>
        <taxon>Pyraloidea</taxon>
        <taxon>Crambidae</taxon>
        <taxon>Pyraustinae</taxon>
        <taxon>Loxostege</taxon>
    </lineage>
</organism>
<dbReference type="EMBL" id="JBEUOH010000026">
    <property type="protein sequence ID" value="KAL0860220.1"/>
    <property type="molecule type" value="Genomic_DNA"/>
</dbReference>
<comment type="caution">
    <text evidence="2">The sequence shown here is derived from an EMBL/GenBank/DDBJ whole genome shotgun (WGS) entry which is preliminary data.</text>
</comment>